<evidence type="ECO:0000256" key="7">
    <source>
        <dbReference type="ARBA" id="ARBA00022801"/>
    </source>
</evidence>
<dbReference type="SUPFAM" id="SSF144091">
    <property type="entry name" value="Rhomboid-like"/>
    <property type="match status" value="1"/>
</dbReference>
<keyword evidence="7" id="KW-0378">Hydrolase</keyword>
<evidence type="ECO:0000256" key="4">
    <source>
        <dbReference type="ARBA" id="ARBA00013039"/>
    </source>
</evidence>
<feature type="transmembrane region" description="Helical" evidence="10">
    <location>
        <begin position="22"/>
        <end position="43"/>
    </location>
</feature>
<keyword evidence="6 10" id="KW-0812">Transmembrane</keyword>
<keyword evidence="5" id="KW-0645">Protease</keyword>
<evidence type="ECO:0000256" key="10">
    <source>
        <dbReference type="SAM" id="Phobius"/>
    </source>
</evidence>
<feature type="domain" description="Peptidase S54 rhomboid" evidence="11">
    <location>
        <begin position="60"/>
        <end position="182"/>
    </location>
</feature>
<name>A0A420H9U6_9PEZI</name>
<dbReference type="Pfam" id="PF01694">
    <property type="entry name" value="Rhomboid"/>
    <property type="match status" value="1"/>
</dbReference>
<keyword evidence="9 10" id="KW-0472">Membrane</keyword>
<organism evidence="12 13">
    <name type="scientific">Golovinomyces cichoracearum</name>
    <dbReference type="NCBI Taxonomy" id="62708"/>
    <lineage>
        <taxon>Eukaryota</taxon>
        <taxon>Fungi</taxon>
        <taxon>Dikarya</taxon>
        <taxon>Ascomycota</taxon>
        <taxon>Pezizomycotina</taxon>
        <taxon>Leotiomycetes</taxon>
        <taxon>Erysiphales</taxon>
        <taxon>Erysiphaceae</taxon>
        <taxon>Golovinomyces</taxon>
    </lineage>
</organism>
<evidence type="ECO:0000256" key="1">
    <source>
        <dbReference type="ARBA" id="ARBA00000156"/>
    </source>
</evidence>
<gene>
    <name evidence="12" type="ORF">GcC1_213035</name>
</gene>
<dbReference type="Gene3D" id="1.20.1540.10">
    <property type="entry name" value="Rhomboid-like"/>
    <property type="match status" value="1"/>
</dbReference>
<dbReference type="GO" id="GO:0006508">
    <property type="term" value="P:proteolysis"/>
    <property type="evidence" value="ECO:0007669"/>
    <property type="project" value="UniProtKB-KW"/>
</dbReference>
<feature type="transmembrane region" description="Helical" evidence="10">
    <location>
        <begin position="156"/>
        <end position="182"/>
    </location>
</feature>
<dbReference type="EC" id="3.4.21.105" evidence="4"/>
<dbReference type="EMBL" id="MCBR01021370">
    <property type="protein sequence ID" value="RKF54200.1"/>
    <property type="molecule type" value="Genomic_DNA"/>
</dbReference>
<comment type="subcellular location">
    <subcellularLocation>
        <location evidence="2">Membrane</location>
        <topology evidence="2">Multi-pass membrane protein</topology>
    </subcellularLocation>
</comment>
<dbReference type="PANTHER" id="PTHR43066:SF1">
    <property type="entry name" value="RHOMBOID PROTEIN 2"/>
    <property type="match status" value="1"/>
</dbReference>
<evidence type="ECO:0000256" key="3">
    <source>
        <dbReference type="ARBA" id="ARBA00009045"/>
    </source>
</evidence>
<comment type="catalytic activity">
    <reaction evidence="1">
        <text>Cleaves type-1 transmembrane domains using a catalytic dyad composed of serine and histidine that are contributed by different transmembrane domains.</text>
        <dbReference type="EC" id="3.4.21.105"/>
    </reaction>
</comment>
<evidence type="ECO:0000256" key="8">
    <source>
        <dbReference type="ARBA" id="ARBA00022989"/>
    </source>
</evidence>
<comment type="caution">
    <text evidence="12">The sequence shown here is derived from an EMBL/GenBank/DDBJ whole genome shotgun (WGS) entry which is preliminary data.</text>
</comment>
<dbReference type="Proteomes" id="UP000285405">
    <property type="component" value="Unassembled WGS sequence"/>
</dbReference>
<evidence type="ECO:0000313" key="13">
    <source>
        <dbReference type="Proteomes" id="UP000285405"/>
    </source>
</evidence>
<feature type="transmembrane region" description="Helical" evidence="10">
    <location>
        <begin position="117"/>
        <end position="136"/>
    </location>
</feature>
<dbReference type="AlphaFoldDB" id="A0A420H9U6"/>
<reference evidence="12 13" key="1">
    <citation type="journal article" date="2018" name="BMC Genomics">
        <title>Comparative genome analyses reveal sequence features reflecting distinct modes of host-adaptation between dicot and monocot powdery mildew.</title>
        <authorList>
            <person name="Wu Y."/>
            <person name="Ma X."/>
            <person name="Pan Z."/>
            <person name="Kale S.D."/>
            <person name="Song Y."/>
            <person name="King H."/>
            <person name="Zhang Q."/>
            <person name="Presley C."/>
            <person name="Deng X."/>
            <person name="Wei C.I."/>
            <person name="Xiao S."/>
        </authorList>
    </citation>
    <scope>NUCLEOTIDE SEQUENCE [LARGE SCALE GENOMIC DNA]</scope>
    <source>
        <strain evidence="12">UCSC1</strain>
    </source>
</reference>
<evidence type="ECO:0000256" key="9">
    <source>
        <dbReference type="ARBA" id="ARBA00023136"/>
    </source>
</evidence>
<dbReference type="PANTHER" id="PTHR43066">
    <property type="entry name" value="RHOMBOID-RELATED PROTEIN"/>
    <property type="match status" value="1"/>
</dbReference>
<keyword evidence="8 10" id="KW-1133">Transmembrane helix</keyword>
<dbReference type="GO" id="GO:0016020">
    <property type="term" value="C:membrane"/>
    <property type="evidence" value="ECO:0007669"/>
    <property type="project" value="UniProtKB-SubCell"/>
</dbReference>
<evidence type="ECO:0000313" key="12">
    <source>
        <dbReference type="EMBL" id="RKF54200.1"/>
    </source>
</evidence>
<comment type="similarity">
    <text evidence="3">Belongs to the peptidase S54 family.</text>
</comment>
<dbReference type="InterPro" id="IPR022764">
    <property type="entry name" value="Peptidase_S54_rhomboid_dom"/>
</dbReference>
<feature type="transmembrane region" description="Helical" evidence="10">
    <location>
        <begin position="69"/>
        <end position="88"/>
    </location>
</feature>
<proteinExistence type="inferred from homology"/>
<accession>A0A420H9U6</accession>
<dbReference type="OrthoDB" id="10257275at2759"/>
<evidence type="ECO:0000259" key="11">
    <source>
        <dbReference type="Pfam" id="PF01694"/>
    </source>
</evidence>
<sequence length="196" mass="22096">MTPSLPQFSAARLKGYLYRLPLFTRVVISIIFALSLLSIQTVWNVPKWGALTPKDIDLTSMYRTNTFPLVHTSVFHAFFNILVLTPMLERFEAEYGSLTTLALFFGQRGILRMNTSVLGASIWVFTLLAMEAVKTFRTNPYFTLGTTQIPTWTTPIVLALFVSILIPNTSFLGHLCGLVFGYGCKQKTLFLRDIIT</sequence>
<evidence type="ECO:0000256" key="2">
    <source>
        <dbReference type="ARBA" id="ARBA00004141"/>
    </source>
</evidence>
<dbReference type="GO" id="GO:0004252">
    <property type="term" value="F:serine-type endopeptidase activity"/>
    <property type="evidence" value="ECO:0007669"/>
    <property type="project" value="InterPro"/>
</dbReference>
<dbReference type="InterPro" id="IPR035952">
    <property type="entry name" value="Rhomboid-like_sf"/>
</dbReference>
<evidence type="ECO:0000256" key="5">
    <source>
        <dbReference type="ARBA" id="ARBA00022670"/>
    </source>
</evidence>
<protein>
    <recommendedName>
        <fullName evidence="4">rhomboid protease</fullName>
        <ecNumber evidence="4">3.4.21.105</ecNumber>
    </recommendedName>
</protein>
<evidence type="ECO:0000256" key="6">
    <source>
        <dbReference type="ARBA" id="ARBA00022692"/>
    </source>
</evidence>